<dbReference type="AlphaFoldDB" id="A0A8S0SUL2"/>
<reference evidence="2 3" key="1">
    <citation type="submission" date="2019-12" db="EMBL/GenBank/DDBJ databases">
        <authorList>
            <person name="Alioto T."/>
            <person name="Alioto T."/>
            <person name="Gomez Garrido J."/>
        </authorList>
    </citation>
    <scope>NUCLEOTIDE SEQUENCE [LARGE SCALE GENOMIC DNA]</scope>
</reference>
<organism evidence="2 3">
    <name type="scientific">Olea europaea subsp. europaea</name>
    <dbReference type="NCBI Taxonomy" id="158383"/>
    <lineage>
        <taxon>Eukaryota</taxon>
        <taxon>Viridiplantae</taxon>
        <taxon>Streptophyta</taxon>
        <taxon>Embryophyta</taxon>
        <taxon>Tracheophyta</taxon>
        <taxon>Spermatophyta</taxon>
        <taxon>Magnoliopsida</taxon>
        <taxon>eudicotyledons</taxon>
        <taxon>Gunneridae</taxon>
        <taxon>Pentapetalae</taxon>
        <taxon>asterids</taxon>
        <taxon>lamiids</taxon>
        <taxon>Lamiales</taxon>
        <taxon>Oleaceae</taxon>
        <taxon>Oleeae</taxon>
        <taxon>Olea</taxon>
    </lineage>
</organism>
<feature type="region of interest" description="Disordered" evidence="1">
    <location>
        <begin position="80"/>
        <end position="111"/>
    </location>
</feature>
<evidence type="ECO:0000256" key="1">
    <source>
        <dbReference type="SAM" id="MobiDB-lite"/>
    </source>
</evidence>
<sequence length="111" mass="12670">MEICKLQSDNKLLNRELAVIRSQMSCFNDVHSTKMNFIVQMQGVLKSDLMEIRTNMLFLFETVLAMISSSMEEIMRQFSKKAKDQGTEVQGVRDKGTQVDRGSDKTDEALT</sequence>
<evidence type="ECO:0000313" key="2">
    <source>
        <dbReference type="EMBL" id="CAA2996210.1"/>
    </source>
</evidence>
<name>A0A8S0SUL2_OLEEU</name>
<feature type="compositionally biased region" description="Basic and acidic residues" evidence="1">
    <location>
        <begin position="81"/>
        <end position="111"/>
    </location>
</feature>
<dbReference type="Proteomes" id="UP000594638">
    <property type="component" value="Unassembled WGS sequence"/>
</dbReference>
<evidence type="ECO:0000313" key="3">
    <source>
        <dbReference type="Proteomes" id="UP000594638"/>
    </source>
</evidence>
<accession>A0A8S0SUL2</accession>
<dbReference type="EMBL" id="CACTIH010005519">
    <property type="protein sequence ID" value="CAA2996210.1"/>
    <property type="molecule type" value="Genomic_DNA"/>
</dbReference>
<gene>
    <name evidence="2" type="ORF">OLEA9_A050080</name>
</gene>
<keyword evidence="3" id="KW-1185">Reference proteome</keyword>
<protein>
    <submittedName>
        <fullName evidence="2">Uncharacterized protein</fullName>
    </submittedName>
</protein>
<dbReference type="Gramene" id="OE9A050080T1">
    <property type="protein sequence ID" value="OE9A050080C1"/>
    <property type="gene ID" value="OE9A050080"/>
</dbReference>
<proteinExistence type="predicted"/>
<comment type="caution">
    <text evidence="2">The sequence shown here is derived from an EMBL/GenBank/DDBJ whole genome shotgun (WGS) entry which is preliminary data.</text>
</comment>